<keyword evidence="7 11" id="KW-0804">Transcription</keyword>
<comment type="domain">
    <text evidence="11">The N-terminal domain is essential for RNAP assembly and basal transcription, whereas the C-terminal domain is involved in interaction with transcriptional regulators and with upstream promoter elements.</text>
</comment>
<dbReference type="NCBIfam" id="NF003513">
    <property type="entry name" value="PRK05182.1-2"/>
    <property type="match status" value="1"/>
</dbReference>
<dbReference type="InterPro" id="IPR011262">
    <property type="entry name" value="DNA-dir_RNA_pol_insert"/>
</dbReference>
<dbReference type="EC" id="2.7.7.6" evidence="2 11"/>
<dbReference type="SUPFAM" id="SSF56553">
    <property type="entry name" value="Insert subdomain of RNA polymerase alpha subunit"/>
    <property type="match status" value="1"/>
</dbReference>
<comment type="caution">
    <text evidence="14">The sequence shown here is derived from an EMBL/GenBank/DDBJ whole genome shotgun (WGS) entry which is preliminary data.</text>
</comment>
<comment type="similarity">
    <text evidence="1 11">Belongs to the RNA polymerase alpha chain family.</text>
</comment>
<dbReference type="HAMAP" id="MF_00059">
    <property type="entry name" value="RNApol_bact_RpoA"/>
    <property type="match status" value="1"/>
</dbReference>
<evidence type="ECO:0000256" key="5">
    <source>
        <dbReference type="ARBA" id="ARBA00022679"/>
    </source>
</evidence>
<evidence type="ECO:0000256" key="4">
    <source>
        <dbReference type="ARBA" id="ARBA00022478"/>
    </source>
</evidence>
<comment type="subunit">
    <text evidence="11">Homodimer. The RNAP catalytic core consists of 2 alpha, 1 beta, 1 beta' and 1 omega subunit. When a sigma factor is associated with the core the holoenzyme is formed, which can initiate transcription.</text>
</comment>
<dbReference type="Gene3D" id="3.30.1360.10">
    <property type="entry name" value="RNA polymerase, RBP11-like subunit"/>
    <property type="match status" value="1"/>
</dbReference>
<dbReference type="Pfam" id="PF01193">
    <property type="entry name" value="RNA_pol_L"/>
    <property type="match status" value="1"/>
</dbReference>
<feature type="region of interest" description="Alpha C-terminal domain (alpha-CTD)" evidence="11">
    <location>
        <begin position="256"/>
        <end position="350"/>
    </location>
</feature>
<dbReference type="NCBIfam" id="NF003519">
    <property type="entry name" value="PRK05182.2-5"/>
    <property type="match status" value="1"/>
</dbReference>
<accession>A0A7C4S1G6</accession>
<evidence type="ECO:0000256" key="3">
    <source>
        <dbReference type="ARBA" id="ARBA00015972"/>
    </source>
</evidence>
<dbReference type="InterPro" id="IPR036643">
    <property type="entry name" value="RNApol_insert_sf"/>
</dbReference>
<evidence type="ECO:0000256" key="8">
    <source>
        <dbReference type="ARBA" id="ARBA00032524"/>
    </source>
</evidence>
<evidence type="ECO:0000313" key="13">
    <source>
        <dbReference type="EMBL" id="HGQ55384.1"/>
    </source>
</evidence>
<feature type="region of interest" description="Alpha N-terminal domain (alpha-NTD)" evidence="11">
    <location>
        <begin position="1"/>
        <end position="247"/>
    </location>
</feature>
<dbReference type="AlphaFoldDB" id="A0A7C4S1G6"/>
<protein>
    <recommendedName>
        <fullName evidence="3 11">DNA-directed RNA polymerase subunit alpha</fullName>
        <shortName evidence="11">RNAP subunit alpha</shortName>
        <ecNumber evidence="2 11">2.7.7.6</ecNumber>
    </recommendedName>
    <alternativeName>
        <fullName evidence="9 11">RNA polymerase subunit alpha</fullName>
    </alternativeName>
    <alternativeName>
        <fullName evidence="8 11">Transcriptase subunit alpha</fullName>
    </alternativeName>
</protein>
<dbReference type="GO" id="GO:0046983">
    <property type="term" value="F:protein dimerization activity"/>
    <property type="evidence" value="ECO:0007669"/>
    <property type="project" value="InterPro"/>
</dbReference>
<dbReference type="GO" id="GO:0003677">
    <property type="term" value="F:DNA binding"/>
    <property type="evidence" value="ECO:0007669"/>
    <property type="project" value="UniProtKB-UniRule"/>
</dbReference>
<proteinExistence type="inferred from homology"/>
<feature type="domain" description="DNA-directed RNA polymerase RpoA/D/Rpb3-type" evidence="12">
    <location>
        <begin position="28"/>
        <end position="237"/>
    </location>
</feature>
<dbReference type="Pfam" id="PF03118">
    <property type="entry name" value="RNA_pol_A_CTD"/>
    <property type="match status" value="1"/>
</dbReference>
<dbReference type="CDD" id="cd06928">
    <property type="entry name" value="RNAP_alpha_NTD"/>
    <property type="match status" value="1"/>
</dbReference>
<dbReference type="InterPro" id="IPR011263">
    <property type="entry name" value="DNA-dir_RNA_pol_RpoA/D/Rpb3"/>
</dbReference>
<dbReference type="GO" id="GO:0006351">
    <property type="term" value="P:DNA-templated transcription"/>
    <property type="evidence" value="ECO:0007669"/>
    <property type="project" value="UniProtKB-UniRule"/>
</dbReference>
<dbReference type="SUPFAM" id="SSF47789">
    <property type="entry name" value="C-terminal domain of RNA polymerase alpha subunit"/>
    <property type="match status" value="1"/>
</dbReference>
<dbReference type="InterPro" id="IPR011773">
    <property type="entry name" value="DNA-dir_RpoA"/>
</dbReference>
<dbReference type="FunFam" id="2.170.120.12:FF:000001">
    <property type="entry name" value="DNA-directed RNA polymerase subunit alpha"/>
    <property type="match status" value="1"/>
</dbReference>
<name>A0A7C4S1G6_UNCW3</name>
<comment type="function">
    <text evidence="11">DNA-dependent RNA polymerase catalyzes the transcription of DNA into RNA using the four ribonucleoside triphosphates as substrates.</text>
</comment>
<dbReference type="GO" id="GO:0000428">
    <property type="term" value="C:DNA-directed RNA polymerase complex"/>
    <property type="evidence" value="ECO:0007669"/>
    <property type="project" value="UniProtKB-KW"/>
</dbReference>
<evidence type="ECO:0000256" key="11">
    <source>
        <dbReference type="HAMAP-Rule" id="MF_00059"/>
    </source>
</evidence>
<evidence type="ECO:0000256" key="10">
    <source>
        <dbReference type="ARBA" id="ARBA00048552"/>
    </source>
</evidence>
<evidence type="ECO:0000256" key="1">
    <source>
        <dbReference type="ARBA" id="ARBA00007123"/>
    </source>
</evidence>
<dbReference type="SMART" id="SM00662">
    <property type="entry name" value="RPOLD"/>
    <property type="match status" value="1"/>
</dbReference>
<organism evidence="14">
    <name type="scientific">candidate division WOR-3 bacterium</name>
    <dbReference type="NCBI Taxonomy" id="2052148"/>
    <lineage>
        <taxon>Bacteria</taxon>
        <taxon>Bacteria division WOR-3</taxon>
    </lineage>
</organism>
<dbReference type="InterPro" id="IPR011260">
    <property type="entry name" value="RNAP_asu_C"/>
</dbReference>
<gene>
    <name evidence="11" type="primary">rpoA</name>
    <name evidence="14" type="ORF">ENT60_02820</name>
    <name evidence="13" type="ORF">ENU28_02835</name>
</gene>
<dbReference type="Gene3D" id="1.10.150.20">
    <property type="entry name" value="5' to 3' exonuclease, C-terminal subdomain"/>
    <property type="match status" value="1"/>
</dbReference>
<evidence type="ECO:0000256" key="7">
    <source>
        <dbReference type="ARBA" id="ARBA00023163"/>
    </source>
</evidence>
<evidence type="ECO:0000256" key="9">
    <source>
        <dbReference type="ARBA" id="ARBA00033070"/>
    </source>
</evidence>
<sequence>MLEKTYYLKHFIILEKVEVEKETQTDSYAKFFIEPLERGWGHTIGTALRRSLLSSVQGAAITQVKIEGVMHEFSTIPDVLEDVPQIILNLKKVRLRLNSEVPKTCYLYTDKEGEYKAKDLKVPPEVIIANPEQPILTLTADKRLKIEMKVENGRGYVPAERLRRLDEEAPIGTIFLDAFFSPVKKVNYQIETMQYLERTDLERIILEIWTDGTVTPYEALIQAAGILKNSFERLIPKETTLEFLPEERPDREKERLKEILIRDIEDLELSNRAVNCLKSGRYKDGGKVNVKTIGDLVQLTEKDILNIENFGKKSLEEVKSALERWGLSLGMDVSEILKEIKKEDETQKES</sequence>
<comment type="catalytic activity">
    <reaction evidence="10 11">
        <text>RNA(n) + a ribonucleoside 5'-triphosphate = RNA(n+1) + diphosphate</text>
        <dbReference type="Rhea" id="RHEA:21248"/>
        <dbReference type="Rhea" id="RHEA-COMP:14527"/>
        <dbReference type="Rhea" id="RHEA-COMP:17342"/>
        <dbReference type="ChEBI" id="CHEBI:33019"/>
        <dbReference type="ChEBI" id="CHEBI:61557"/>
        <dbReference type="ChEBI" id="CHEBI:140395"/>
        <dbReference type="EC" id="2.7.7.6"/>
    </reaction>
</comment>
<dbReference type="EMBL" id="DTBX01000099">
    <property type="protein sequence ID" value="HGQ55384.1"/>
    <property type="molecule type" value="Genomic_DNA"/>
</dbReference>
<evidence type="ECO:0000256" key="2">
    <source>
        <dbReference type="ARBA" id="ARBA00012418"/>
    </source>
</evidence>
<dbReference type="NCBIfam" id="TIGR02027">
    <property type="entry name" value="rpoA"/>
    <property type="match status" value="1"/>
</dbReference>
<evidence type="ECO:0000313" key="14">
    <source>
        <dbReference type="EMBL" id="HGU47481.1"/>
    </source>
</evidence>
<dbReference type="EMBL" id="DSZH01000128">
    <property type="protein sequence ID" value="HGU47481.1"/>
    <property type="molecule type" value="Genomic_DNA"/>
</dbReference>
<dbReference type="GO" id="GO:0003899">
    <property type="term" value="F:DNA-directed RNA polymerase activity"/>
    <property type="evidence" value="ECO:0007669"/>
    <property type="project" value="UniProtKB-UniRule"/>
</dbReference>
<dbReference type="SUPFAM" id="SSF55257">
    <property type="entry name" value="RBP11-like subunits of RNA polymerase"/>
    <property type="match status" value="1"/>
</dbReference>
<dbReference type="GO" id="GO:0005737">
    <property type="term" value="C:cytoplasm"/>
    <property type="evidence" value="ECO:0007669"/>
    <property type="project" value="UniProtKB-ARBA"/>
</dbReference>
<keyword evidence="6 11" id="KW-0548">Nucleotidyltransferase</keyword>
<dbReference type="Gene3D" id="2.170.120.12">
    <property type="entry name" value="DNA-directed RNA polymerase, insert domain"/>
    <property type="match status" value="1"/>
</dbReference>
<dbReference type="InterPro" id="IPR036603">
    <property type="entry name" value="RBP11-like"/>
</dbReference>
<evidence type="ECO:0000256" key="6">
    <source>
        <dbReference type="ARBA" id="ARBA00022695"/>
    </source>
</evidence>
<dbReference type="Pfam" id="PF01000">
    <property type="entry name" value="RNA_pol_A_bac"/>
    <property type="match status" value="1"/>
</dbReference>
<keyword evidence="5 11" id="KW-0808">Transferase</keyword>
<reference evidence="14" key="1">
    <citation type="journal article" date="2020" name="mSystems">
        <title>Genome- and Community-Level Interaction Insights into Carbon Utilization and Element Cycling Functions of Hydrothermarchaeota in Hydrothermal Sediment.</title>
        <authorList>
            <person name="Zhou Z."/>
            <person name="Liu Y."/>
            <person name="Xu W."/>
            <person name="Pan J."/>
            <person name="Luo Z.H."/>
            <person name="Li M."/>
        </authorList>
    </citation>
    <scope>NUCLEOTIDE SEQUENCE [LARGE SCALE GENOMIC DNA]</scope>
    <source>
        <strain evidence="14">SpSt-594</strain>
        <strain evidence="13">SpSt-655</strain>
    </source>
</reference>
<evidence type="ECO:0000259" key="12">
    <source>
        <dbReference type="SMART" id="SM00662"/>
    </source>
</evidence>
<keyword evidence="4 11" id="KW-0240">DNA-directed RNA polymerase</keyword>